<evidence type="ECO:0000313" key="2">
    <source>
        <dbReference type="EMBL" id="KAK0674346.1"/>
    </source>
</evidence>
<evidence type="ECO:0000256" key="1">
    <source>
        <dbReference type="SAM" id="SignalP"/>
    </source>
</evidence>
<proteinExistence type="predicted"/>
<accession>A0AA39ZNF2</accession>
<feature type="chain" id="PRO_5041357264" description="Secreted protein" evidence="1">
    <location>
        <begin position="24"/>
        <end position="75"/>
    </location>
</feature>
<organism evidence="2 3">
    <name type="scientific">Cercophora samala</name>
    <dbReference type="NCBI Taxonomy" id="330535"/>
    <lineage>
        <taxon>Eukaryota</taxon>
        <taxon>Fungi</taxon>
        <taxon>Dikarya</taxon>
        <taxon>Ascomycota</taxon>
        <taxon>Pezizomycotina</taxon>
        <taxon>Sordariomycetes</taxon>
        <taxon>Sordariomycetidae</taxon>
        <taxon>Sordariales</taxon>
        <taxon>Lasiosphaeriaceae</taxon>
        <taxon>Cercophora</taxon>
    </lineage>
</organism>
<feature type="signal peptide" evidence="1">
    <location>
        <begin position="1"/>
        <end position="23"/>
    </location>
</feature>
<evidence type="ECO:0008006" key="4">
    <source>
        <dbReference type="Google" id="ProtNLM"/>
    </source>
</evidence>
<gene>
    <name evidence="2" type="ORF">QBC41DRAFT_309938</name>
</gene>
<dbReference type="EMBL" id="JAULSY010000002">
    <property type="protein sequence ID" value="KAK0674346.1"/>
    <property type="molecule type" value="Genomic_DNA"/>
</dbReference>
<dbReference type="AlphaFoldDB" id="A0AA39ZNF2"/>
<keyword evidence="3" id="KW-1185">Reference proteome</keyword>
<sequence>MAAPHSGLLRVILILYGSSSVPGLLNRSNHLIPFIMALDYDHSRSKLWGGFDILSPKHVHFVFASALRACAVERC</sequence>
<dbReference type="Proteomes" id="UP001174997">
    <property type="component" value="Unassembled WGS sequence"/>
</dbReference>
<protein>
    <recommendedName>
        <fullName evidence="4">Secreted protein</fullName>
    </recommendedName>
</protein>
<evidence type="ECO:0000313" key="3">
    <source>
        <dbReference type="Proteomes" id="UP001174997"/>
    </source>
</evidence>
<keyword evidence="1" id="KW-0732">Signal</keyword>
<name>A0AA39ZNF2_9PEZI</name>
<reference evidence="2" key="1">
    <citation type="submission" date="2023-06" db="EMBL/GenBank/DDBJ databases">
        <title>Genome-scale phylogeny and comparative genomics of the fungal order Sordariales.</title>
        <authorList>
            <consortium name="Lawrence Berkeley National Laboratory"/>
            <person name="Hensen N."/>
            <person name="Bonometti L."/>
            <person name="Westerberg I."/>
            <person name="Brannstrom I.O."/>
            <person name="Guillou S."/>
            <person name="Cros-Aarteil S."/>
            <person name="Calhoun S."/>
            <person name="Haridas S."/>
            <person name="Kuo A."/>
            <person name="Mondo S."/>
            <person name="Pangilinan J."/>
            <person name="Riley R."/>
            <person name="Labutti K."/>
            <person name="Andreopoulos B."/>
            <person name="Lipzen A."/>
            <person name="Chen C."/>
            <person name="Yanf M."/>
            <person name="Daum C."/>
            <person name="Ng V."/>
            <person name="Clum A."/>
            <person name="Steindorff A."/>
            <person name="Ohm R."/>
            <person name="Martin F."/>
            <person name="Silar P."/>
            <person name="Natvig D."/>
            <person name="Lalanne C."/>
            <person name="Gautier V."/>
            <person name="Ament-Velasquez S.L."/>
            <person name="Kruys A."/>
            <person name="Hutchinson M.I."/>
            <person name="Powell A.J."/>
            <person name="Barry K."/>
            <person name="Miller A.N."/>
            <person name="Grigoriev I.V."/>
            <person name="Debuchy R."/>
            <person name="Gladieux P."/>
            <person name="Thoren M.H."/>
            <person name="Johannesson H."/>
        </authorList>
    </citation>
    <scope>NUCLEOTIDE SEQUENCE</scope>
    <source>
        <strain evidence="2">CBS 307.81</strain>
    </source>
</reference>
<comment type="caution">
    <text evidence="2">The sequence shown here is derived from an EMBL/GenBank/DDBJ whole genome shotgun (WGS) entry which is preliminary data.</text>
</comment>